<dbReference type="EMBL" id="ML220124">
    <property type="protein sequence ID" value="TGZ80609.1"/>
    <property type="molecule type" value="Genomic_DNA"/>
</dbReference>
<reference evidence="1 2" key="1">
    <citation type="submission" date="2019-04" db="EMBL/GenBank/DDBJ databases">
        <title>Comparative genomics and transcriptomics to analyze fruiting body development in filamentous ascomycetes.</title>
        <authorList>
            <consortium name="DOE Joint Genome Institute"/>
            <person name="Lutkenhaus R."/>
            <person name="Traeger S."/>
            <person name="Breuer J."/>
            <person name="Kuo A."/>
            <person name="Lipzen A."/>
            <person name="Pangilinan J."/>
            <person name="Dilworth D."/>
            <person name="Sandor L."/>
            <person name="Poggeler S."/>
            <person name="Barry K."/>
            <person name="Grigoriev I.V."/>
            <person name="Nowrousian M."/>
        </authorList>
    </citation>
    <scope>NUCLEOTIDE SEQUENCE [LARGE SCALE GENOMIC DNA]</scope>
    <source>
        <strain evidence="1 2">CBS 389.68</strain>
    </source>
</reference>
<dbReference type="AlphaFoldDB" id="A0A4S2MVG2"/>
<proteinExistence type="predicted"/>
<dbReference type="Proteomes" id="UP000298138">
    <property type="component" value="Unassembled WGS sequence"/>
</dbReference>
<organism evidence="1 2">
    <name type="scientific">Ascodesmis nigricans</name>
    <dbReference type="NCBI Taxonomy" id="341454"/>
    <lineage>
        <taxon>Eukaryota</taxon>
        <taxon>Fungi</taxon>
        <taxon>Dikarya</taxon>
        <taxon>Ascomycota</taxon>
        <taxon>Pezizomycotina</taxon>
        <taxon>Pezizomycetes</taxon>
        <taxon>Pezizales</taxon>
        <taxon>Ascodesmidaceae</taxon>
        <taxon>Ascodesmis</taxon>
    </lineage>
</organism>
<sequence length="173" mass="17510">MAAPYILTIPPPTNIPEPPNNLRTWPGVLERAAAGLEFAIPAGPAATAPAASTTLPPGTIIVPANGTTPATGPPTFTIAAAAAPSAPQTITIAAAAPPAAAPAPIIVPVAPPVPAAAAVPGARMPEWLFRPPQPGFWPAAGLVADPSKPAWYVHPDGQDMRDGKRPVVTWKFT</sequence>
<evidence type="ECO:0000313" key="2">
    <source>
        <dbReference type="Proteomes" id="UP000298138"/>
    </source>
</evidence>
<protein>
    <submittedName>
        <fullName evidence="1">Uncharacterized protein</fullName>
    </submittedName>
</protein>
<accession>A0A4S2MVG2</accession>
<dbReference type="InParanoid" id="A0A4S2MVG2"/>
<gene>
    <name evidence="1" type="ORF">EX30DRAFT_341535</name>
</gene>
<keyword evidence="2" id="KW-1185">Reference proteome</keyword>
<evidence type="ECO:0000313" key="1">
    <source>
        <dbReference type="EMBL" id="TGZ80609.1"/>
    </source>
</evidence>
<name>A0A4S2MVG2_9PEZI</name>